<proteinExistence type="inferred from homology"/>
<evidence type="ECO:0000256" key="15">
    <source>
        <dbReference type="RuleBase" id="RU364099"/>
    </source>
</evidence>
<dbReference type="Pfam" id="PF00156">
    <property type="entry name" value="Pribosyltran"/>
    <property type="match status" value="1"/>
</dbReference>
<evidence type="ECO:0000256" key="7">
    <source>
        <dbReference type="ARBA" id="ARBA00022676"/>
    </source>
</evidence>
<keyword evidence="7 15" id="KW-0328">Glycosyltransferase</keyword>
<comment type="similarity">
    <text evidence="5 15">Belongs to the purine/pyrimidine phosphoribosyltransferase family.</text>
</comment>
<dbReference type="NCBIfam" id="TIGR01203">
    <property type="entry name" value="HGPRTase"/>
    <property type="match status" value="1"/>
</dbReference>
<dbReference type="Gene3D" id="3.40.50.2020">
    <property type="match status" value="1"/>
</dbReference>
<comment type="catalytic activity">
    <reaction evidence="13">
        <text>GMP + diphosphate = guanine + 5-phospho-alpha-D-ribose 1-diphosphate</text>
        <dbReference type="Rhea" id="RHEA:25424"/>
        <dbReference type="ChEBI" id="CHEBI:16235"/>
        <dbReference type="ChEBI" id="CHEBI:33019"/>
        <dbReference type="ChEBI" id="CHEBI:58017"/>
        <dbReference type="ChEBI" id="CHEBI:58115"/>
        <dbReference type="EC" id="2.4.2.8"/>
    </reaction>
    <physiologicalReaction direction="right-to-left" evidence="13">
        <dbReference type="Rhea" id="RHEA:25426"/>
    </physiologicalReaction>
</comment>
<gene>
    <name evidence="17" type="primary">hpt</name>
    <name evidence="17" type="ORF">ACFF45_24970</name>
</gene>
<evidence type="ECO:0000259" key="16">
    <source>
        <dbReference type="Pfam" id="PF00156"/>
    </source>
</evidence>
<dbReference type="EC" id="2.4.2.8" evidence="15"/>
<dbReference type="InterPro" id="IPR000836">
    <property type="entry name" value="PRTase_dom"/>
</dbReference>
<dbReference type="RefSeq" id="WP_381348692.1">
    <property type="nucleotide sequence ID" value="NZ_JBHMCY010000055.1"/>
</dbReference>
<feature type="domain" description="Phosphoribosyltransferase" evidence="16">
    <location>
        <begin position="2"/>
        <end position="151"/>
    </location>
</feature>
<evidence type="ECO:0000256" key="5">
    <source>
        <dbReference type="ARBA" id="ARBA00008391"/>
    </source>
</evidence>
<dbReference type="EMBL" id="JBHMCY010000055">
    <property type="protein sequence ID" value="MFB9465872.1"/>
    <property type="molecule type" value="Genomic_DNA"/>
</dbReference>
<keyword evidence="10 15" id="KW-0660">Purine salvage</keyword>
<comment type="cofactor">
    <cofactor evidence="1 15">
        <name>Mg(2+)</name>
        <dbReference type="ChEBI" id="CHEBI:18420"/>
    </cofactor>
</comment>
<evidence type="ECO:0000256" key="13">
    <source>
        <dbReference type="ARBA" id="ARBA00048811"/>
    </source>
</evidence>
<sequence>MILTSQQIANRVRRLGTEITRDYQGRDLVIIGVLKGAATFTVDLARAIDLPVVMDWAAVSTYGRGSTAGTPRLLKDIGEELTGRDVLIVEDILDTGTTLSWLMARLRERAPASVNCCVLLRKPHAVAKPVEPRYVGFDITEHWVAGYGIDYAERHRNLGDIHEVRLPSAALSASSS</sequence>
<comment type="caution">
    <text evidence="17">The sequence shown here is derived from an EMBL/GenBank/DDBJ whole genome shotgun (WGS) entry which is preliminary data.</text>
</comment>
<evidence type="ECO:0000313" key="17">
    <source>
        <dbReference type="EMBL" id="MFB9465872.1"/>
    </source>
</evidence>
<reference evidence="17 18" key="1">
    <citation type="submission" date="2024-09" db="EMBL/GenBank/DDBJ databases">
        <authorList>
            <person name="Sun Q."/>
            <person name="Mori K."/>
        </authorList>
    </citation>
    <scope>NUCLEOTIDE SEQUENCE [LARGE SCALE GENOMIC DNA]</scope>
    <source>
        <strain evidence="17 18">JCM 6917</strain>
    </source>
</reference>
<evidence type="ECO:0000256" key="9">
    <source>
        <dbReference type="ARBA" id="ARBA00022723"/>
    </source>
</evidence>
<keyword evidence="11 15" id="KW-0547">Nucleotide-binding</keyword>
<keyword evidence="6 15" id="KW-0963">Cytoplasm</keyword>
<dbReference type="PANTHER" id="PTHR43340:SF1">
    <property type="entry name" value="HYPOXANTHINE PHOSPHORIBOSYLTRANSFERASE"/>
    <property type="match status" value="1"/>
</dbReference>
<name>A0ABV5N6N5_9ACTN</name>
<dbReference type="CDD" id="cd06223">
    <property type="entry name" value="PRTases_typeI"/>
    <property type="match status" value="1"/>
</dbReference>
<protein>
    <recommendedName>
        <fullName evidence="15">Hypoxanthine phosphoribosyltransferase</fullName>
        <ecNumber evidence="15">2.4.2.8</ecNumber>
    </recommendedName>
</protein>
<evidence type="ECO:0000256" key="4">
    <source>
        <dbReference type="ARBA" id="ARBA00004676"/>
    </source>
</evidence>
<evidence type="ECO:0000256" key="12">
    <source>
        <dbReference type="ARBA" id="ARBA00022842"/>
    </source>
</evidence>
<organism evidence="17 18">
    <name type="scientific">Streptomyces cinereospinus</name>
    <dbReference type="NCBI Taxonomy" id="285561"/>
    <lineage>
        <taxon>Bacteria</taxon>
        <taxon>Bacillati</taxon>
        <taxon>Actinomycetota</taxon>
        <taxon>Actinomycetes</taxon>
        <taxon>Kitasatosporales</taxon>
        <taxon>Streptomycetaceae</taxon>
        <taxon>Streptomyces</taxon>
    </lineage>
</organism>
<comment type="pathway">
    <text evidence="4">Purine metabolism; GMP biosynthesis via salvage pathway; GMP from guanine: step 1/1.</text>
</comment>
<evidence type="ECO:0000256" key="6">
    <source>
        <dbReference type="ARBA" id="ARBA00022490"/>
    </source>
</evidence>
<evidence type="ECO:0000256" key="8">
    <source>
        <dbReference type="ARBA" id="ARBA00022679"/>
    </source>
</evidence>
<keyword evidence="12 15" id="KW-0460">Magnesium</keyword>
<evidence type="ECO:0000256" key="2">
    <source>
        <dbReference type="ARBA" id="ARBA00004496"/>
    </source>
</evidence>
<evidence type="ECO:0000313" key="18">
    <source>
        <dbReference type="Proteomes" id="UP001589709"/>
    </source>
</evidence>
<dbReference type="PANTHER" id="PTHR43340">
    <property type="entry name" value="HYPOXANTHINE-GUANINE PHOSPHORIBOSYLTRANSFERASE"/>
    <property type="match status" value="1"/>
</dbReference>
<evidence type="ECO:0000256" key="14">
    <source>
        <dbReference type="ARBA" id="ARBA00049402"/>
    </source>
</evidence>
<keyword evidence="18" id="KW-1185">Reference proteome</keyword>
<dbReference type="GO" id="GO:0016757">
    <property type="term" value="F:glycosyltransferase activity"/>
    <property type="evidence" value="ECO:0007669"/>
    <property type="project" value="UniProtKB-KW"/>
</dbReference>
<evidence type="ECO:0000256" key="11">
    <source>
        <dbReference type="ARBA" id="ARBA00022741"/>
    </source>
</evidence>
<comment type="pathway">
    <text evidence="3 15">Purine metabolism; IMP biosynthesis via salvage pathway; IMP from hypoxanthine: step 1/1.</text>
</comment>
<evidence type="ECO:0000256" key="10">
    <source>
        <dbReference type="ARBA" id="ARBA00022726"/>
    </source>
</evidence>
<evidence type="ECO:0000256" key="3">
    <source>
        <dbReference type="ARBA" id="ARBA00004669"/>
    </source>
</evidence>
<comment type="catalytic activity">
    <reaction evidence="14">
        <text>IMP + diphosphate = hypoxanthine + 5-phospho-alpha-D-ribose 1-diphosphate</text>
        <dbReference type="Rhea" id="RHEA:17973"/>
        <dbReference type="ChEBI" id="CHEBI:17368"/>
        <dbReference type="ChEBI" id="CHEBI:33019"/>
        <dbReference type="ChEBI" id="CHEBI:58017"/>
        <dbReference type="ChEBI" id="CHEBI:58053"/>
        <dbReference type="EC" id="2.4.2.8"/>
    </reaction>
    <physiologicalReaction direction="right-to-left" evidence="14">
        <dbReference type="Rhea" id="RHEA:17975"/>
    </physiologicalReaction>
</comment>
<dbReference type="SUPFAM" id="SSF53271">
    <property type="entry name" value="PRTase-like"/>
    <property type="match status" value="1"/>
</dbReference>
<accession>A0ABV5N6N5</accession>
<comment type="subcellular location">
    <subcellularLocation>
        <location evidence="2 15">Cytoplasm</location>
    </subcellularLocation>
</comment>
<keyword evidence="8 15" id="KW-0808">Transferase</keyword>
<keyword evidence="9 15" id="KW-0479">Metal-binding</keyword>
<dbReference type="Proteomes" id="UP001589709">
    <property type="component" value="Unassembled WGS sequence"/>
</dbReference>
<dbReference type="InterPro" id="IPR050408">
    <property type="entry name" value="HGPRT"/>
</dbReference>
<evidence type="ECO:0000256" key="1">
    <source>
        <dbReference type="ARBA" id="ARBA00001946"/>
    </source>
</evidence>
<dbReference type="InterPro" id="IPR029057">
    <property type="entry name" value="PRTase-like"/>
</dbReference>
<dbReference type="InterPro" id="IPR005904">
    <property type="entry name" value="Hxn_phspho_trans"/>
</dbReference>